<accession>A0ABQ2ZD70</accession>
<protein>
    <submittedName>
        <fullName evidence="1">Uncharacterized protein</fullName>
    </submittedName>
</protein>
<sequence length="95" mass="10413">MIGVFGAGTVYRLAERARAAAAAVWAWVRPVVDVALAAVDTVAVVYVMRGAFKRHHLLAEARRHLAHTLHGWPHQPGLDEQIVLVVYATYDVVST</sequence>
<name>A0ABQ2ZD70_9ACTN</name>
<evidence type="ECO:0000313" key="1">
    <source>
        <dbReference type="EMBL" id="GGY11508.1"/>
    </source>
</evidence>
<keyword evidence="2" id="KW-1185">Reference proteome</keyword>
<gene>
    <name evidence="1" type="ORF">GCM10010324_67840</name>
</gene>
<reference evidence="2" key="1">
    <citation type="journal article" date="2019" name="Int. J. Syst. Evol. Microbiol.">
        <title>The Global Catalogue of Microorganisms (GCM) 10K type strain sequencing project: providing services to taxonomists for standard genome sequencing and annotation.</title>
        <authorList>
            <consortium name="The Broad Institute Genomics Platform"/>
            <consortium name="The Broad Institute Genome Sequencing Center for Infectious Disease"/>
            <person name="Wu L."/>
            <person name="Ma J."/>
        </authorList>
    </citation>
    <scope>NUCLEOTIDE SEQUENCE [LARGE SCALE GENOMIC DNA]</scope>
    <source>
        <strain evidence="2">JCM 4586</strain>
    </source>
</reference>
<proteinExistence type="predicted"/>
<evidence type="ECO:0000313" key="2">
    <source>
        <dbReference type="Proteomes" id="UP000659223"/>
    </source>
</evidence>
<organism evidence="1 2">
    <name type="scientific">Streptomyces hiroshimensis</name>
    <dbReference type="NCBI Taxonomy" id="66424"/>
    <lineage>
        <taxon>Bacteria</taxon>
        <taxon>Bacillati</taxon>
        <taxon>Actinomycetota</taxon>
        <taxon>Actinomycetes</taxon>
        <taxon>Kitasatosporales</taxon>
        <taxon>Streptomycetaceae</taxon>
        <taxon>Streptomyces</taxon>
    </lineage>
</organism>
<comment type="caution">
    <text evidence="1">The sequence shown here is derived from an EMBL/GenBank/DDBJ whole genome shotgun (WGS) entry which is preliminary data.</text>
</comment>
<dbReference type="Proteomes" id="UP000659223">
    <property type="component" value="Unassembled WGS sequence"/>
</dbReference>
<dbReference type="EMBL" id="BMUT01000025">
    <property type="protein sequence ID" value="GGY11508.1"/>
    <property type="molecule type" value="Genomic_DNA"/>
</dbReference>